<dbReference type="EMBL" id="SIDB01000013">
    <property type="protein sequence ID" value="KAI3424243.1"/>
    <property type="molecule type" value="Genomic_DNA"/>
</dbReference>
<comment type="function">
    <text evidence="6">Removes the phosphate from trehalose 6-phosphate to produce free trehalose.</text>
</comment>
<dbReference type="Proteomes" id="UP001055712">
    <property type="component" value="Unassembled WGS sequence"/>
</dbReference>
<dbReference type="InterPro" id="IPR036412">
    <property type="entry name" value="HAD-like_sf"/>
</dbReference>
<dbReference type="InterPro" id="IPR023214">
    <property type="entry name" value="HAD_sf"/>
</dbReference>
<dbReference type="OrthoDB" id="411251at2759"/>
<dbReference type="GO" id="GO:0005992">
    <property type="term" value="P:trehalose biosynthetic process"/>
    <property type="evidence" value="ECO:0007669"/>
    <property type="project" value="InterPro"/>
</dbReference>
<evidence type="ECO:0000256" key="4">
    <source>
        <dbReference type="ARBA" id="ARBA00008770"/>
    </source>
</evidence>
<dbReference type="InterPro" id="IPR044651">
    <property type="entry name" value="OTSB-like"/>
</dbReference>
<dbReference type="NCBIfam" id="TIGR00685">
    <property type="entry name" value="T6PP"/>
    <property type="match status" value="1"/>
</dbReference>
<comment type="caution">
    <text evidence="8">The sequence shown here is derived from an EMBL/GenBank/DDBJ whole genome shotgun (WGS) entry which is preliminary data.</text>
</comment>
<comment type="catalytic activity">
    <reaction evidence="1 6">
        <text>alpha,alpha-trehalose 6-phosphate + H2O = alpha,alpha-trehalose + phosphate</text>
        <dbReference type="Rhea" id="RHEA:23420"/>
        <dbReference type="ChEBI" id="CHEBI:15377"/>
        <dbReference type="ChEBI" id="CHEBI:16551"/>
        <dbReference type="ChEBI" id="CHEBI:43474"/>
        <dbReference type="ChEBI" id="CHEBI:58429"/>
        <dbReference type="EC" id="3.1.3.12"/>
    </reaction>
</comment>
<evidence type="ECO:0000256" key="3">
    <source>
        <dbReference type="ARBA" id="ARBA00005199"/>
    </source>
</evidence>
<dbReference type="GO" id="GO:0004805">
    <property type="term" value="F:trehalose-phosphatase activity"/>
    <property type="evidence" value="ECO:0007669"/>
    <property type="project" value="UniProtKB-EC"/>
</dbReference>
<keyword evidence="5 6" id="KW-0378">Hydrolase</keyword>
<evidence type="ECO:0000256" key="5">
    <source>
        <dbReference type="ARBA" id="ARBA00022801"/>
    </source>
</evidence>
<accession>A0A9D4TFH3</accession>
<comment type="similarity">
    <text evidence="4 6">Belongs to the trehalose phosphatase family.</text>
</comment>
<organism evidence="8 9">
    <name type="scientific">Chlorella vulgaris</name>
    <name type="common">Green alga</name>
    <dbReference type="NCBI Taxonomy" id="3077"/>
    <lineage>
        <taxon>Eukaryota</taxon>
        <taxon>Viridiplantae</taxon>
        <taxon>Chlorophyta</taxon>
        <taxon>core chlorophytes</taxon>
        <taxon>Trebouxiophyceae</taxon>
        <taxon>Chlorellales</taxon>
        <taxon>Chlorellaceae</taxon>
        <taxon>Chlorella clade</taxon>
        <taxon>Chlorella</taxon>
    </lineage>
</organism>
<dbReference type="InterPro" id="IPR006379">
    <property type="entry name" value="HAD-SF_hydro_IIB"/>
</dbReference>
<dbReference type="NCBIfam" id="TIGR01484">
    <property type="entry name" value="HAD-SF-IIB"/>
    <property type="match status" value="1"/>
</dbReference>
<dbReference type="EC" id="3.1.3.12" evidence="6"/>
<reference evidence="8" key="2">
    <citation type="submission" date="2020-11" db="EMBL/GenBank/DDBJ databases">
        <authorList>
            <person name="Cecchin M."/>
            <person name="Marcolungo L."/>
            <person name="Rossato M."/>
            <person name="Girolomoni L."/>
            <person name="Cosentino E."/>
            <person name="Cuine S."/>
            <person name="Li-Beisson Y."/>
            <person name="Delledonne M."/>
            <person name="Ballottari M."/>
        </authorList>
    </citation>
    <scope>NUCLEOTIDE SEQUENCE</scope>
    <source>
        <strain evidence="8">211/11P</strain>
        <tissue evidence="8">Whole cell</tissue>
    </source>
</reference>
<dbReference type="PANTHER" id="PTHR43768">
    <property type="entry name" value="TREHALOSE 6-PHOSPHATE PHOSPHATASE"/>
    <property type="match status" value="1"/>
</dbReference>
<comment type="pathway">
    <text evidence="3 6">Glycan biosynthesis; trehalose biosynthesis.</text>
</comment>
<dbReference type="SUPFAM" id="SSF56784">
    <property type="entry name" value="HAD-like"/>
    <property type="match status" value="1"/>
</dbReference>
<feature type="region of interest" description="Disordered" evidence="7">
    <location>
        <begin position="420"/>
        <end position="461"/>
    </location>
</feature>
<evidence type="ECO:0000256" key="1">
    <source>
        <dbReference type="ARBA" id="ARBA00000500"/>
    </source>
</evidence>
<evidence type="ECO:0000313" key="8">
    <source>
        <dbReference type="EMBL" id="KAI3424243.1"/>
    </source>
</evidence>
<reference evidence="8" key="1">
    <citation type="journal article" date="2019" name="Plant J.">
        <title>Chlorella vulgaris genome assembly and annotation reveals the molecular basis for metabolic acclimation to high light conditions.</title>
        <authorList>
            <person name="Cecchin M."/>
            <person name="Marcolungo L."/>
            <person name="Rossato M."/>
            <person name="Girolomoni L."/>
            <person name="Cosentino E."/>
            <person name="Cuine S."/>
            <person name="Li-Beisson Y."/>
            <person name="Delledonne M."/>
            <person name="Ballottari M."/>
        </authorList>
    </citation>
    <scope>NUCLEOTIDE SEQUENCE</scope>
    <source>
        <strain evidence="8">211/11P</strain>
    </source>
</reference>
<dbReference type="Gene3D" id="3.40.50.1000">
    <property type="entry name" value="HAD superfamily/HAD-like"/>
    <property type="match status" value="2"/>
</dbReference>
<dbReference type="Pfam" id="PF02358">
    <property type="entry name" value="Trehalose_PPase"/>
    <property type="match status" value="1"/>
</dbReference>
<gene>
    <name evidence="8" type="ORF">D9Q98_009599</name>
</gene>
<comment type="cofactor">
    <cofactor evidence="2 6">
        <name>a divalent metal cation</name>
        <dbReference type="ChEBI" id="CHEBI:60240"/>
    </cofactor>
</comment>
<sequence length="461" mass="48891">MSAERDAQRQPSLISRVSFEPLSDFALLPGNATLSRDGSGVSVDSAGEFEFWREEHPCALLNFSQIAAQAAGKLVAVFLDYDGTLTPIVSNPDQALMSEHAREAVRRVAQLFPTAVISGRGREKVQQFVRLEELYYAGSHGMDIVGPQVEGGPHADLAFQPAAQYAPLMDGVYAELLEGVSSIVGSSVEHNKFCVSVHFRNCAPEDYPAVVGVVDAVSAAHPELRVTRGRKVLEVRPQVDWDKGTALAHLLEMLGLADPSQVYCIYIGDDRTDEDAFQVLADKQLGGGILVSTKAKPTAGLWTLRDPAEVAAFLNRLVAWGRTDANRWHTVGSCTGWAICPSARHRRGSSDASTGSGGSGSGGSGSAAAAFCIGSSGGCGGGIPSYNSPATMASALSKDGFFGQTWLQQQQLVAAARNVAEPSERVTAANSLQRPPLPPKPAAAGPQQEQQLPQPLTDELR</sequence>
<keyword evidence="9" id="KW-1185">Reference proteome</keyword>
<dbReference type="FunFam" id="3.30.70.1020:FF:000004">
    <property type="entry name" value="Trehalose 6-phosphate phosphatase"/>
    <property type="match status" value="1"/>
</dbReference>
<protein>
    <recommendedName>
        <fullName evidence="6">Trehalose 6-phosphate phosphatase</fullName>
        <ecNumber evidence="6">3.1.3.12</ecNumber>
    </recommendedName>
</protein>
<evidence type="ECO:0000256" key="6">
    <source>
        <dbReference type="RuleBase" id="RU361117"/>
    </source>
</evidence>
<evidence type="ECO:0000256" key="2">
    <source>
        <dbReference type="ARBA" id="ARBA00001968"/>
    </source>
</evidence>
<dbReference type="InterPro" id="IPR003337">
    <property type="entry name" value="Trehalose_PPase"/>
</dbReference>
<evidence type="ECO:0000256" key="7">
    <source>
        <dbReference type="SAM" id="MobiDB-lite"/>
    </source>
</evidence>
<feature type="compositionally biased region" description="Low complexity" evidence="7">
    <location>
        <begin position="442"/>
        <end position="461"/>
    </location>
</feature>
<dbReference type="AlphaFoldDB" id="A0A9D4TFH3"/>
<name>A0A9D4TFH3_CHLVU</name>
<dbReference type="PANTHER" id="PTHR43768:SF3">
    <property type="entry name" value="TREHALOSE 6-PHOSPHATE PHOSPHATASE"/>
    <property type="match status" value="1"/>
</dbReference>
<proteinExistence type="inferred from homology"/>
<evidence type="ECO:0000313" key="9">
    <source>
        <dbReference type="Proteomes" id="UP001055712"/>
    </source>
</evidence>